<name>D6SQS1_9BACT</name>
<dbReference type="eggNOG" id="COG1399">
    <property type="taxonomic scope" value="Bacteria"/>
</dbReference>
<comment type="caution">
    <text evidence="1">The sequence shown here is derived from an EMBL/GenBank/DDBJ whole genome shotgun (WGS) entry which is preliminary data.</text>
</comment>
<dbReference type="RefSeq" id="WP_008870411.1">
    <property type="nucleotide sequence ID" value="NZ_ACJN02000002.1"/>
</dbReference>
<protein>
    <recommendedName>
        <fullName evidence="3">DUF177 domain-containing protein</fullName>
    </recommendedName>
</protein>
<proteinExistence type="predicted"/>
<dbReference type="Proteomes" id="UP000005496">
    <property type="component" value="Unassembled WGS sequence"/>
</dbReference>
<dbReference type="InterPro" id="IPR003772">
    <property type="entry name" value="YceD"/>
</dbReference>
<evidence type="ECO:0008006" key="3">
    <source>
        <dbReference type="Google" id="ProtNLM"/>
    </source>
</evidence>
<evidence type="ECO:0000313" key="1">
    <source>
        <dbReference type="EMBL" id="EFI35097.1"/>
    </source>
</evidence>
<evidence type="ECO:0000313" key="2">
    <source>
        <dbReference type="Proteomes" id="UP000005496"/>
    </source>
</evidence>
<organism evidence="1 2">
    <name type="scientific">Desulfonatronospira thiodismutans ASO3-1</name>
    <dbReference type="NCBI Taxonomy" id="555779"/>
    <lineage>
        <taxon>Bacteria</taxon>
        <taxon>Pseudomonadati</taxon>
        <taxon>Thermodesulfobacteriota</taxon>
        <taxon>Desulfovibrionia</taxon>
        <taxon>Desulfovibrionales</taxon>
        <taxon>Desulfonatronovibrionaceae</taxon>
        <taxon>Desulfonatronospira</taxon>
    </lineage>
</organism>
<gene>
    <name evidence="1" type="ORF">Dthio_PD2491</name>
</gene>
<dbReference type="AlphaFoldDB" id="D6SQS1"/>
<dbReference type="Pfam" id="PF02620">
    <property type="entry name" value="YceD"/>
    <property type="match status" value="1"/>
</dbReference>
<keyword evidence="2" id="KW-1185">Reference proteome</keyword>
<accession>D6SQS1</accession>
<reference evidence="1" key="1">
    <citation type="submission" date="2010-05" db="EMBL/GenBank/DDBJ databases">
        <title>The draft genome of Desulfonatronospira thiodismutans ASO3-1.</title>
        <authorList>
            <consortium name="US DOE Joint Genome Institute (JGI-PGF)"/>
            <person name="Lucas S."/>
            <person name="Copeland A."/>
            <person name="Lapidus A."/>
            <person name="Cheng J.-F."/>
            <person name="Bruce D."/>
            <person name="Goodwin L."/>
            <person name="Pitluck S."/>
            <person name="Chertkov O."/>
            <person name="Brettin T."/>
            <person name="Detter J.C."/>
            <person name="Han C."/>
            <person name="Land M.L."/>
            <person name="Hauser L."/>
            <person name="Kyrpides N."/>
            <person name="Mikhailova N."/>
            <person name="Muyzer G."/>
            <person name="Woyke T."/>
        </authorList>
    </citation>
    <scope>NUCLEOTIDE SEQUENCE [LARGE SCALE GENOMIC DNA]</scope>
    <source>
        <strain evidence="1">ASO3-1</strain>
    </source>
</reference>
<dbReference type="EMBL" id="ACJN02000002">
    <property type="protein sequence ID" value="EFI35097.1"/>
    <property type="molecule type" value="Genomic_DNA"/>
</dbReference>
<sequence length="175" mass="19893">MLLSDWLPLSEIPDQGVKYFFQDDSRWILLWEKFGLDCGMEKSLVSNLEVLPQPDGVYFRGRIQGQVAMTCSRCLEPGTVDIDYNIDVYESFEADPEDPPGYSPLKFEDGQWWFSPEQLAWEHFVLALPDKPLCSGDCKGICPACGENINTGLCACPEESFDPRLAVFRNLKINR</sequence>
<dbReference type="OrthoDB" id="9790372at2"/>